<proteinExistence type="predicted"/>
<feature type="chain" id="PRO_5039949925" evidence="1">
    <location>
        <begin position="25"/>
        <end position="176"/>
    </location>
</feature>
<name>A0A9J5XHH6_SOLCO</name>
<evidence type="ECO:0000313" key="2">
    <source>
        <dbReference type="EMBL" id="KAG5586724.1"/>
    </source>
</evidence>
<keyword evidence="1" id="KW-0732">Signal</keyword>
<comment type="caution">
    <text evidence="2">The sequence shown here is derived from an EMBL/GenBank/DDBJ whole genome shotgun (WGS) entry which is preliminary data.</text>
</comment>
<protein>
    <submittedName>
        <fullName evidence="2">Uncharacterized protein</fullName>
    </submittedName>
</protein>
<dbReference type="EMBL" id="JACXVP010000009">
    <property type="protein sequence ID" value="KAG5586724.1"/>
    <property type="molecule type" value="Genomic_DNA"/>
</dbReference>
<sequence>MSVSPKTALELVVLALYLMSLNRGKRPGLFAGKFHVVFQLKGHKTFLWNSSIRKYKKLSYPKTTLGYCLGRIYGFGYDAYKVESDSRRTVDNCGGLVLQQQSSKFVNRKLHWTTSRFNFDNTHSSISEIPLAIQCTHCSLLIKLDWPILDNNLKDSSFIGGFGVSFRIVGSVNGLI</sequence>
<evidence type="ECO:0000313" key="3">
    <source>
        <dbReference type="Proteomes" id="UP000824120"/>
    </source>
</evidence>
<accession>A0A9J5XHH6</accession>
<keyword evidence="3" id="KW-1185">Reference proteome</keyword>
<organism evidence="2 3">
    <name type="scientific">Solanum commersonii</name>
    <name type="common">Commerson's wild potato</name>
    <name type="synonym">Commerson's nightshade</name>
    <dbReference type="NCBI Taxonomy" id="4109"/>
    <lineage>
        <taxon>Eukaryota</taxon>
        <taxon>Viridiplantae</taxon>
        <taxon>Streptophyta</taxon>
        <taxon>Embryophyta</taxon>
        <taxon>Tracheophyta</taxon>
        <taxon>Spermatophyta</taxon>
        <taxon>Magnoliopsida</taxon>
        <taxon>eudicotyledons</taxon>
        <taxon>Gunneridae</taxon>
        <taxon>Pentapetalae</taxon>
        <taxon>asterids</taxon>
        <taxon>lamiids</taxon>
        <taxon>Solanales</taxon>
        <taxon>Solanaceae</taxon>
        <taxon>Solanoideae</taxon>
        <taxon>Solaneae</taxon>
        <taxon>Solanum</taxon>
    </lineage>
</organism>
<gene>
    <name evidence="2" type="ORF">H5410_047158</name>
</gene>
<feature type="signal peptide" evidence="1">
    <location>
        <begin position="1"/>
        <end position="24"/>
    </location>
</feature>
<dbReference type="AlphaFoldDB" id="A0A9J5XHH6"/>
<reference evidence="2 3" key="1">
    <citation type="submission" date="2020-09" db="EMBL/GenBank/DDBJ databases">
        <title>De no assembly of potato wild relative species, Solanum commersonii.</title>
        <authorList>
            <person name="Cho K."/>
        </authorList>
    </citation>
    <scope>NUCLEOTIDE SEQUENCE [LARGE SCALE GENOMIC DNA]</scope>
    <source>
        <strain evidence="2">LZ3.2</strain>
        <tissue evidence="2">Leaf</tissue>
    </source>
</reference>
<evidence type="ECO:0000256" key="1">
    <source>
        <dbReference type="SAM" id="SignalP"/>
    </source>
</evidence>
<dbReference type="Proteomes" id="UP000824120">
    <property type="component" value="Chromosome 9"/>
</dbReference>